<evidence type="ECO:0000313" key="2">
    <source>
        <dbReference type="EMBL" id="MFC3995763.1"/>
    </source>
</evidence>
<comment type="caution">
    <text evidence="2">The sequence shown here is derived from an EMBL/GenBank/DDBJ whole genome shotgun (WGS) entry which is preliminary data.</text>
</comment>
<keyword evidence="3" id="KW-1185">Reference proteome</keyword>
<protein>
    <recommendedName>
        <fullName evidence="4">YtxH domain-containing protein</fullName>
    </recommendedName>
</protein>
<proteinExistence type="predicted"/>
<evidence type="ECO:0008006" key="4">
    <source>
        <dbReference type="Google" id="ProtNLM"/>
    </source>
</evidence>
<gene>
    <name evidence="2" type="ORF">ACFOVU_07545</name>
</gene>
<dbReference type="Proteomes" id="UP001595847">
    <property type="component" value="Unassembled WGS sequence"/>
</dbReference>
<feature type="region of interest" description="Disordered" evidence="1">
    <location>
        <begin position="67"/>
        <end position="105"/>
    </location>
</feature>
<sequence length="105" mass="11317">MMGRIVYLVAGAALGGYVVHRLNRTTRAWSPAGIAGRVEDHVAGYRDALREFNDDVHDAMDRREAELLRRYGGEPRRPGGGHALPAGSATEPLGAQGAHDVKDGR</sequence>
<accession>A0ABV8FLY1</accession>
<dbReference type="RefSeq" id="WP_378531133.1">
    <property type="nucleotide sequence ID" value="NZ_JBHSBH010000004.1"/>
</dbReference>
<name>A0ABV8FLY1_9ACTN</name>
<evidence type="ECO:0000313" key="3">
    <source>
        <dbReference type="Proteomes" id="UP001595847"/>
    </source>
</evidence>
<organism evidence="2 3">
    <name type="scientific">Nocardiopsis sediminis</name>
    <dbReference type="NCBI Taxonomy" id="1778267"/>
    <lineage>
        <taxon>Bacteria</taxon>
        <taxon>Bacillati</taxon>
        <taxon>Actinomycetota</taxon>
        <taxon>Actinomycetes</taxon>
        <taxon>Streptosporangiales</taxon>
        <taxon>Nocardiopsidaceae</taxon>
        <taxon>Nocardiopsis</taxon>
    </lineage>
</organism>
<dbReference type="EMBL" id="JBHSBH010000004">
    <property type="protein sequence ID" value="MFC3995763.1"/>
    <property type="molecule type" value="Genomic_DNA"/>
</dbReference>
<feature type="compositionally biased region" description="Basic and acidic residues" evidence="1">
    <location>
        <begin position="67"/>
        <end position="77"/>
    </location>
</feature>
<reference evidence="3" key="1">
    <citation type="journal article" date="2019" name="Int. J. Syst. Evol. Microbiol.">
        <title>The Global Catalogue of Microorganisms (GCM) 10K type strain sequencing project: providing services to taxonomists for standard genome sequencing and annotation.</title>
        <authorList>
            <consortium name="The Broad Institute Genomics Platform"/>
            <consortium name="The Broad Institute Genome Sequencing Center for Infectious Disease"/>
            <person name="Wu L."/>
            <person name="Ma J."/>
        </authorList>
    </citation>
    <scope>NUCLEOTIDE SEQUENCE [LARGE SCALE GENOMIC DNA]</scope>
    <source>
        <strain evidence="3">TBRC 1826</strain>
    </source>
</reference>
<evidence type="ECO:0000256" key="1">
    <source>
        <dbReference type="SAM" id="MobiDB-lite"/>
    </source>
</evidence>